<evidence type="ECO:0000256" key="5">
    <source>
        <dbReference type="SAM" id="MobiDB-lite"/>
    </source>
</evidence>
<organism evidence="7 8">
    <name type="scientific">Thielaviopsis punctulata</name>
    <dbReference type="NCBI Taxonomy" id="72032"/>
    <lineage>
        <taxon>Eukaryota</taxon>
        <taxon>Fungi</taxon>
        <taxon>Dikarya</taxon>
        <taxon>Ascomycota</taxon>
        <taxon>Pezizomycotina</taxon>
        <taxon>Sordariomycetes</taxon>
        <taxon>Hypocreomycetidae</taxon>
        <taxon>Microascales</taxon>
        <taxon>Ceratocystidaceae</taxon>
        <taxon>Thielaviopsis</taxon>
    </lineage>
</organism>
<dbReference type="PROSITE" id="PS50056">
    <property type="entry name" value="TYR_PHOSPHATASE_2"/>
    <property type="match status" value="1"/>
</dbReference>
<dbReference type="GO" id="GO:0004725">
    <property type="term" value="F:protein tyrosine phosphatase activity"/>
    <property type="evidence" value="ECO:0007669"/>
    <property type="project" value="UniProtKB-EC"/>
</dbReference>
<accession>A0A0F4ZHU2</accession>
<dbReference type="GO" id="GO:0008138">
    <property type="term" value="F:protein tyrosine/serine/threonine phosphatase activity"/>
    <property type="evidence" value="ECO:0007669"/>
    <property type="project" value="TreeGrafter"/>
</dbReference>
<dbReference type="SMART" id="SM00195">
    <property type="entry name" value="DSPc"/>
    <property type="match status" value="1"/>
</dbReference>
<dbReference type="Gene3D" id="3.90.190.10">
    <property type="entry name" value="Protein tyrosine phosphatase superfamily"/>
    <property type="match status" value="1"/>
</dbReference>
<evidence type="ECO:0000256" key="4">
    <source>
        <dbReference type="ARBA" id="ARBA00022912"/>
    </source>
</evidence>
<feature type="compositionally biased region" description="Basic and acidic residues" evidence="5">
    <location>
        <begin position="196"/>
        <end position="205"/>
    </location>
</feature>
<evidence type="ECO:0000256" key="3">
    <source>
        <dbReference type="ARBA" id="ARBA00022801"/>
    </source>
</evidence>
<dbReference type="InterPro" id="IPR029021">
    <property type="entry name" value="Prot-tyrosine_phosphatase-like"/>
</dbReference>
<dbReference type="OrthoDB" id="2017893at2759"/>
<dbReference type="PANTHER" id="PTHR45848">
    <property type="entry name" value="DUAL SPECIFICITY PROTEIN PHOSPHATASE 12 FAMILY MEMBER"/>
    <property type="match status" value="1"/>
</dbReference>
<evidence type="ECO:0000256" key="2">
    <source>
        <dbReference type="ARBA" id="ARBA00013064"/>
    </source>
</evidence>
<proteinExistence type="inferred from homology"/>
<dbReference type="EC" id="3.1.3.48" evidence="2"/>
<dbReference type="SUPFAM" id="SSF52799">
    <property type="entry name" value="(Phosphotyrosine protein) phosphatases II"/>
    <property type="match status" value="1"/>
</dbReference>
<dbReference type="Proteomes" id="UP000033483">
    <property type="component" value="Unassembled WGS sequence"/>
</dbReference>
<evidence type="ECO:0000313" key="8">
    <source>
        <dbReference type="Proteomes" id="UP000033483"/>
    </source>
</evidence>
<feature type="region of interest" description="Disordered" evidence="5">
    <location>
        <begin position="191"/>
        <end position="218"/>
    </location>
</feature>
<comment type="caution">
    <text evidence="7">The sequence shown here is derived from an EMBL/GenBank/DDBJ whole genome shotgun (WGS) entry which is preliminary data.</text>
</comment>
<feature type="region of interest" description="Disordered" evidence="5">
    <location>
        <begin position="398"/>
        <end position="417"/>
    </location>
</feature>
<dbReference type="PANTHER" id="PTHR45848:SF4">
    <property type="entry name" value="DUAL SPECIFICITY PROTEIN PHOSPHATASE 12"/>
    <property type="match status" value="1"/>
</dbReference>
<dbReference type="InterPro" id="IPR020422">
    <property type="entry name" value="TYR_PHOSPHATASE_DUAL_dom"/>
</dbReference>
<name>A0A0F4ZHU2_9PEZI</name>
<comment type="similarity">
    <text evidence="1">Belongs to the protein-tyrosine phosphatase family. Non-receptor class dual specificity subfamily.</text>
</comment>
<evidence type="ECO:0000259" key="6">
    <source>
        <dbReference type="PROSITE" id="PS50056"/>
    </source>
</evidence>
<keyword evidence="3" id="KW-0378">Hydrolase</keyword>
<dbReference type="AlphaFoldDB" id="A0A0F4ZHU2"/>
<keyword evidence="8" id="KW-1185">Reference proteome</keyword>
<gene>
    <name evidence="7" type="ORF">TD95_001344</name>
</gene>
<dbReference type="GO" id="GO:0005634">
    <property type="term" value="C:nucleus"/>
    <property type="evidence" value="ECO:0007669"/>
    <property type="project" value="TreeGrafter"/>
</dbReference>
<feature type="compositionally biased region" description="Polar residues" evidence="5">
    <location>
        <begin position="206"/>
        <end position="218"/>
    </location>
</feature>
<feature type="region of interest" description="Disordered" evidence="5">
    <location>
        <begin position="29"/>
        <end position="74"/>
    </location>
</feature>
<dbReference type="EMBL" id="LAEV01000758">
    <property type="protein sequence ID" value="KKA29676.1"/>
    <property type="molecule type" value="Genomic_DNA"/>
</dbReference>
<keyword evidence="4" id="KW-0904">Protein phosphatase</keyword>
<sequence length="542" mass="60266">MDDDPLAKSLKTQRLSFISRLQELQQEVQNFPIAAEEPRSGLSGTSLAEEEEPADAYRYSSASSGANPDPDAEFRADLPALSAPVSPVADFNSHELRSRPRQRLDRALSFMALNRIPGDDEIYVGGVFALKRTQALQDHGITHIVSVLGNMAEGAVNTDVYKHHLIEIDDVDDEDLLIHLPAAVRFIDEALSSNPRPDKSEHDEALTSSSTDAQPNLPLTETADRALSGSVSEPATPATKKPTPVIPAVAAAATSDAPHRNAVYVHCAMGRSRSVSVICAYLMWKYPEHFGLSAAAAADPERRSRRRRYGHEAMMDAVEWVRRGRDIADPNPGFREQLAMWWEMACPDDIENHPIYRKWAFHREVDASVACGMAPTMLRFEDEEDAAARARLELADDEDADADAEGMPRGAKPPPQPSLRCKMCRRTLVTAPFIISTDHLNPFAPSGMSPDIPCQHYFIEPLGWMRETLEAGELEGRLLCPNKRCTSAVGRYSWKGFRCSCSEWVTPAFSLQKSRVDEVKELPIGQRMRELGIRRPPRRHNL</sequence>
<reference evidence="7 8" key="1">
    <citation type="submission" date="2015-03" db="EMBL/GenBank/DDBJ databases">
        <authorList>
            <person name="Radwan O."/>
            <person name="Al-Naeli F.A."/>
            <person name="Rendon G.A."/>
            <person name="Fields C."/>
        </authorList>
    </citation>
    <scope>NUCLEOTIDE SEQUENCE [LARGE SCALE GENOMIC DNA]</scope>
    <source>
        <strain evidence="7">CR-DP1</strain>
    </source>
</reference>
<feature type="domain" description="Tyrosine specific protein phosphatases" evidence="6">
    <location>
        <begin position="243"/>
        <end position="305"/>
    </location>
</feature>
<evidence type="ECO:0000256" key="1">
    <source>
        <dbReference type="ARBA" id="ARBA00008601"/>
    </source>
</evidence>
<evidence type="ECO:0000313" key="7">
    <source>
        <dbReference type="EMBL" id="KKA29676.1"/>
    </source>
</evidence>
<dbReference type="InterPro" id="IPR000387">
    <property type="entry name" value="Tyr_Pase_dom"/>
</dbReference>
<protein>
    <recommendedName>
        <fullName evidence="2">protein-tyrosine-phosphatase</fullName>
        <ecNumber evidence="2">3.1.3.48</ecNumber>
    </recommendedName>
</protein>